<dbReference type="Gene3D" id="3.90.228.10">
    <property type="match status" value="1"/>
</dbReference>
<keyword evidence="4" id="KW-0539">Nucleus</keyword>
<evidence type="ECO:0000256" key="1">
    <source>
        <dbReference type="ARBA" id="ARBA00004123"/>
    </source>
</evidence>
<keyword evidence="2" id="KW-0217">Developmental protein</keyword>
<dbReference type="Pfam" id="PF23467">
    <property type="entry name" value="WWE_5"/>
    <property type="match status" value="1"/>
</dbReference>
<dbReference type="Proteomes" id="UP000594263">
    <property type="component" value="Unplaced"/>
</dbReference>
<evidence type="ECO:0000313" key="7">
    <source>
        <dbReference type="EnsemblPlants" id="Kaladp0053s0576.1.v1.1"/>
    </source>
</evidence>
<feature type="domain" description="PARP catalytic" evidence="5">
    <location>
        <begin position="235"/>
        <end position="450"/>
    </location>
</feature>
<evidence type="ECO:0000259" key="5">
    <source>
        <dbReference type="PROSITE" id="PS51059"/>
    </source>
</evidence>
<dbReference type="AlphaFoldDB" id="A0A7N0U4F5"/>
<dbReference type="Gramene" id="Kaladp0053s0576.2.v1.1">
    <property type="protein sequence ID" value="Kaladp0053s0576.2.v1.1"/>
    <property type="gene ID" value="Kaladp0053s0576.v1.1"/>
</dbReference>
<reference evidence="7" key="1">
    <citation type="submission" date="2021-01" db="UniProtKB">
        <authorList>
            <consortium name="EnsemblPlants"/>
        </authorList>
    </citation>
    <scope>IDENTIFICATION</scope>
</reference>
<dbReference type="PANTHER" id="PTHR32263:SF5">
    <property type="entry name" value="INACTIVE POLY [ADP-RIBOSE] POLYMERASE SRO1-RELATED"/>
    <property type="match status" value="1"/>
</dbReference>
<evidence type="ECO:0000259" key="6">
    <source>
        <dbReference type="PROSITE" id="PS51879"/>
    </source>
</evidence>
<evidence type="ECO:0000256" key="4">
    <source>
        <dbReference type="ARBA" id="ARBA00023242"/>
    </source>
</evidence>
<dbReference type="InterPro" id="IPR012317">
    <property type="entry name" value="Poly(ADP-ribose)pol_cat_dom"/>
</dbReference>
<dbReference type="EnsemblPlants" id="Kaladp0053s0576.5.v1.1">
    <property type="protein sequence ID" value="Kaladp0053s0576.5.v1.1"/>
    <property type="gene ID" value="Kaladp0053s0576.v1.1"/>
</dbReference>
<organism evidence="7 8">
    <name type="scientific">Kalanchoe fedtschenkoi</name>
    <name type="common">Lavender scallops</name>
    <name type="synonym">South American air plant</name>
    <dbReference type="NCBI Taxonomy" id="63787"/>
    <lineage>
        <taxon>Eukaryota</taxon>
        <taxon>Viridiplantae</taxon>
        <taxon>Streptophyta</taxon>
        <taxon>Embryophyta</taxon>
        <taxon>Tracheophyta</taxon>
        <taxon>Spermatophyta</taxon>
        <taxon>Magnoliopsida</taxon>
        <taxon>eudicotyledons</taxon>
        <taxon>Gunneridae</taxon>
        <taxon>Pentapetalae</taxon>
        <taxon>Saxifragales</taxon>
        <taxon>Crassulaceae</taxon>
        <taxon>Kalanchoe</taxon>
    </lineage>
</organism>
<evidence type="ECO:0000256" key="2">
    <source>
        <dbReference type="ARBA" id="ARBA00022473"/>
    </source>
</evidence>
<dbReference type="GO" id="GO:0005634">
    <property type="term" value="C:nucleus"/>
    <property type="evidence" value="ECO:0007669"/>
    <property type="project" value="UniProtKB-SubCell"/>
</dbReference>
<dbReference type="OMA" id="PHALLPI"/>
<comment type="subcellular location">
    <subcellularLocation>
        <location evidence="1">Nucleus</location>
    </subcellularLocation>
</comment>
<dbReference type="PANTHER" id="PTHR32263">
    <property type="entry name" value="INACTIVE POLY [ADP-RIBOSE] POLYMERASE SRO4-RELATED"/>
    <property type="match status" value="1"/>
</dbReference>
<sequence>MEPKIVKVSDSGNFVVDFKRKRPYQVSRKRDVVDLPKNNLVKRRKLDACKTNEPLSKSVVRYYSNFLKSGQPQRVMYYQSGEWNDLPLPLLGLIKEQFISKNAIFEVEMNANAYLLDFAHMMKIELKSGLRQSIAWIDEAGNCFFPEIVSDDADAEDDEAVRCCHHEYGRDEEASYGNDSETNEIKLQLEIDINGLVFSKFNECTGESDNLVDQIAVNKVHAACPNSKFMNEVPAESNVKVCNLENEQVRQDLRYMELDNIRNLFLKGMRSIDGAEILDVYRGSSQILLDHEELFRKQVEITAKYRGYANVRYAWLACTKDVSSRIMKYGIGSVASYSSIYGTGIHLAAAECADLSVNLFDVDENGVHYVVLCQVVLGNMEAVDRGSDQFHPSCEDYDTGVDDLASPKYHIIWNMDVNSRIHPECVISFKASSNWKGSPVEQENEHNTSGVTASRGARGKIVLESTANKMLQAMEHPGVNKGSAKGPMAPKSPWMPFPTLFAAIAPQISQRYMKLINIQYDIFKRKKMTRDDFVKKLRVIVGDQLLRSTITQLQYQVPSVSESEVSMRQCQASLGCPNGS</sequence>
<dbReference type="Gramene" id="Kaladp0053s0576.1.v1.1">
    <property type="protein sequence ID" value="Kaladp0053s0576.1.v1.1"/>
    <property type="gene ID" value="Kaladp0053s0576.v1.1"/>
</dbReference>
<dbReference type="InterPro" id="IPR022003">
    <property type="entry name" value="RST"/>
</dbReference>
<dbReference type="Pfam" id="PF12174">
    <property type="entry name" value="RST"/>
    <property type="match status" value="1"/>
</dbReference>
<protein>
    <recommendedName>
        <fullName evidence="9">Poly [ADP-ribose] polymerase</fullName>
    </recommendedName>
</protein>
<dbReference type="InterPro" id="IPR057823">
    <property type="entry name" value="WWE_RCD1"/>
</dbReference>
<dbReference type="InterPro" id="IPR044964">
    <property type="entry name" value="RCD1/SRO1-5"/>
</dbReference>
<evidence type="ECO:0000313" key="8">
    <source>
        <dbReference type="Proteomes" id="UP000594263"/>
    </source>
</evidence>
<evidence type="ECO:0008006" key="9">
    <source>
        <dbReference type="Google" id="ProtNLM"/>
    </source>
</evidence>
<proteinExistence type="predicted"/>
<feature type="domain" description="RST" evidence="6">
    <location>
        <begin position="488"/>
        <end position="559"/>
    </location>
</feature>
<dbReference type="PROSITE" id="PS51059">
    <property type="entry name" value="PARP_CATALYTIC"/>
    <property type="match status" value="1"/>
</dbReference>
<dbReference type="Gramene" id="Kaladp0053s0576.5.v1.1">
    <property type="protein sequence ID" value="Kaladp0053s0576.5.v1.1"/>
    <property type="gene ID" value="Kaladp0053s0576.v1.1"/>
</dbReference>
<dbReference type="EnsemblPlants" id="Kaladp0053s0576.2.v1.1">
    <property type="protein sequence ID" value="Kaladp0053s0576.2.v1.1"/>
    <property type="gene ID" value="Kaladp0053s0576.v1.1"/>
</dbReference>
<accession>A0A7N0U4F5</accession>
<evidence type="ECO:0000256" key="3">
    <source>
        <dbReference type="ARBA" id="ARBA00023016"/>
    </source>
</evidence>
<dbReference type="PROSITE" id="PS51879">
    <property type="entry name" value="RST"/>
    <property type="match status" value="1"/>
</dbReference>
<name>A0A7N0U4F5_KALFE</name>
<dbReference type="EnsemblPlants" id="Kaladp0053s0576.1.v1.1">
    <property type="protein sequence ID" value="Kaladp0053s0576.1.v1.1"/>
    <property type="gene ID" value="Kaladp0053s0576.v1.1"/>
</dbReference>
<keyword evidence="8" id="KW-1185">Reference proteome</keyword>
<dbReference type="SUPFAM" id="SSF56399">
    <property type="entry name" value="ADP-ribosylation"/>
    <property type="match status" value="1"/>
</dbReference>
<keyword evidence="3" id="KW-0346">Stress response</keyword>
<dbReference type="GO" id="GO:0003950">
    <property type="term" value="F:NAD+ poly-ADP-ribosyltransferase activity"/>
    <property type="evidence" value="ECO:0007669"/>
    <property type="project" value="InterPro"/>
</dbReference>